<evidence type="ECO:0000256" key="9">
    <source>
        <dbReference type="ARBA" id="ARBA00052530"/>
    </source>
</evidence>
<dbReference type="InterPro" id="IPR033640">
    <property type="entry name" value="FAR_C"/>
</dbReference>
<dbReference type="Gene3D" id="3.40.50.720">
    <property type="entry name" value="NAD(P)-binding Rossmann-like Domain"/>
    <property type="match status" value="1"/>
</dbReference>
<gene>
    <name evidence="13" type="ORF">WA026_016701</name>
</gene>
<evidence type="ECO:0000256" key="4">
    <source>
        <dbReference type="ARBA" id="ARBA00022692"/>
    </source>
</evidence>
<dbReference type="Pfam" id="PF07993">
    <property type="entry name" value="NAD_binding_4"/>
    <property type="match status" value="1"/>
</dbReference>
<comment type="similarity">
    <text evidence="2 10">Belongs to the fatty acyl-CoA reductase family.</text>
</comment>
<evidence type="ECO:0000259" key="12">
    <source>
        <dbReference type="Pfam" id="PF07993"/>
    </source>
</evidence>
<dbReference type="InterPro" id="IPR036291">
    <property type="entry name" value="NAD(P)-bd_dom_sf"/>
</dbReference>
<name>A0AAW1USA2_9CUCU</name>
<dbReference type="CDD" id="cd09071">
    <property type="entry name" value="FAR_C"/>
    <property type="match status" value="1"/>
</dbReference>
<keyword evidence="6" id="KW-1133">Transmembrane helix</keyword>
<dbReference type="CDD" id="cd05236">
    <property type="entry name" value="FAR-N_SDR_e"/>
    <property type="match status" value="1"/>
</dbReference>
<dbReference type="GO" id="GO:0005777">
    <property type="term" value="C:peroxisome"/>
    <property type="evidence" value="ECO:0007669"/>
    <property type="project" value="TreeGrafter"/>
</dbReference>
<dbReference type="SUPFAM" id="SSF51735">
    <property type="entry name" value="NAD(P)-binding Rossmann-fold domains"/>
    <property type="match status" value="1"/>
</dbReference>
<keyword evidence="10" id="KW-0560">Oxidoreductase</keyword>
<evidence type="ECO:0000256" key="5">
    <source>
        <dbReference type="ARBA" id="ARBA00022857"/>
    </source>
</evidence>
<comment type="catalytic activity">
    <reaction evidence="9 10">
        <text>a long-chain fatty acyl-CoA + 2 NADPH + 2 H(+) = a long-chain primary fatty alcohol + 2 NADP(+) + CoA</text>
        <dbReference type="Rhea" id="RHEA:52716"/>
        <dbReference type="ChEBI" id="CHEBI:15378"/>
        <dbReference type="ChEBI" id="CHEBI:57287"/>
        <dbReference type="ChEBI" id="CHEBI:57783"/>
        <dbReference type="ChEBI" id="CHEBI:58349"/>
        <dbReference type="ChEBI" id="CHEBI:77396"/>
        <dbReference type="ChEBI" id="CHEBI:83139"/>
        <dbReference type="EC" id="1.2.1.84"/>
    </reaction>
</comment>
<evidence type="ECO:0000256" key="8">
    <source>
        <dbReference type="ARBA" id="ARBA00023136"/>
    </source>
</evidence>
<proteinExistence type="inferred from homology"/>
<evidence type="ECO:0000313" key="13">
    <source>
        <dbReference type="EMBL" id="KAK9886421.1"/>
    </source>
</evidence>
<dbReference type="PANTHER" id="PTHR11011:SF116">
    <property type="entry name" value="FATTY ACYL-COA REDUCTASE CG5065-RELATED"/>
    <property type="match status" value="1"/>
</dbReference>
<evidence type="ECO:0000256" key="10">
    <source>
        <dbReference type="RuleBase" id="RU363097"/>
    </source>
</evidence>
<dbReference type="InterPro" id="IPR013120">
    <property type="entry name" value="FAR_NAD-bd"/>
</dbReference>
<keyword evidence="3 10" id="KW-0444">Lipid biosynthesis</keyword>
<comment type="caution">
    <text evidence="13">The sequence shown here is derived from an EMBL/GenBank/DDBJ whole genome shotgun (WGS) entry which is preliminary data.</text>
</comment>
<evidence type="ECO:0000256" key="1">
    <source>
        <dbReference type="ARBA" id="ARBA00004141"/>
    </source>
</evidence>
<dbReference type="GO" id="GO:0016020">
    <property type="term" value="C:membrane"/>
    <property type="evidence" value="ECO:0007669"/>
    <property type="project" value="UniProtKB-SubCell"/>
</dbReference>
<dbReference type="Proteomes" id="UP001431783">
    <property type="component" value="Unassembled WGS sequence"/>
</dbReference>
<dbReference type="Pfam" id="PF03015">
    <property type="entry name" value="Sterile"/>
    <property type="match status" value="1"/>
</dbReference>
<dbReference type="EC" id="1.2.1.84" evidence="10"/>
<evidence type="ECO:0000256" key="3">
    <source>
        <dbReference type="ARBA" id="ARBA00022516"/>
    </source>
</evidence>
<comment type="function">
    <text evidence="10">Catalyzes the reduction of fatty acyl-CoA to fatty alcohols.</text>
</comment>
<dbReference type="AlphaFoldDB" id="A0AAW1USA2"/>
<keyword evidence="4" id="KW-0812">Transmembrane</keyword>
<evidence type="ECO:0000256" key="6">
    <source>
        <dbReference type="ARBA" id="ARBA00022989"/>
    </source>
</evidence>
<dbReference type="FunFam" id="3.40.50.720:FF:000143">
    <property type="entry name" value="Fatty acyl-CoA reductase"/>
    <property type="match status" value="1"/>
</dbReference>
<organism evidence="13 14">
    <name type="scientific">Henosepilachna vigintioctopunctata</name>
    <dbReference type="NCBI Taxonomy" id="420089"/>
    <lineage>
        <taxon>Eukaryota</taxon>
        <taxon>Metazoa</taxon>
        <taxon>Ecdysozoa</taxon>
        <taxon>Arthropoda</taxon>
        <taxon>Hexapoda</taxon>
        <taxon>Insecta</taxon>
        <taxon>Pterygota</taxon>
        <taxon>Neoptera</taxon>
        <taxon>Endopterygota</taxon>
        <taxon>Coleoptera</taxon>
        <taxon>Polyphaga</taxon>
        <taxon>Cucujiformia</taxon>
        <taxon>Coccinelloidea</taxon>
        <taxon>Coccinellidae</taxon>
        <taxon>Epilachninae</taxon>
        <taxon>Epilachnini</taxon>
        <taxon>Henosepilachna</taxon>
    </lineage>
</organism>
<reference evidence="13 14" key="1">
    <citation type="submission" date="2023-03" db="EMBL/GenBank/DDBJ databases">
        <title>Genome insight into feeding habits of ladybird beetles.</title>
        <authorList>
            <person name="Li H.-S."/>
            <person name="Huang Y.-H."/>
            <person name="Pang H."/>
        </authorList>
    </citation>
    <scope>NUCLEOTIDE SEQUENCE [LARGE SCALE GENOMIC DNA]</scope>
    <source>
        <strain evidence="13">SYSU_2023b</strain>
        <tissue evidence="13">Whole body</tissue>
    </source>
</reference>
<evidence type="ECO:0000256" key="7">
    <source>
        <dbReference type="ARBA" id="ARBA00023098"/>
    </source>
</evidence>
<sequence>MPALDFTNETTMASLQPTLSPMSIPEFFHGKTVFITGGTGFMGKVLLEKLLRSCPGVAKIYLLIRPKKGQNAHERLSQLLCSPLFNTIREDQPFHLQKVLPIEGDITQPELAISINDRNMLVRNVNIVFHSAATVKFDEKLKLSVTINVLGTQRLVELCKKMANLEALIHVSTAYCNCNRDEVKEVVYSPPLGPNQVTSLVECLDEELVDTLTDKLIGDRPNTYTFTKALAESWLKDNKGDLPLVIVRPSIVLSTIDGPIKGWVDNWNGPTGIIAAAGKGVFRAMLCDPNKTADIVPVDIVINLMLAAAWRIGTTQNRELQIYHCSTGQQKPITWKNFIGLCFVYMRKYPISNVSWYPDGTVTSSRIFNICNQYLLHWAPAYIMDFVLHLTGAKPMMMKIQDKLSKAAVCLEYFTTNEWKFDDENVKNLNRVLCDSDRKEFNFDVAKIDWEDYIQFYVLGIRRFIFREDFDSIPQARRNIIRLYWTYRSLQILSVLVMWRFLTIRYGPLRQMWTKALHLLVHMARLLPFI</sequence>
<feature type="domain" description="Fatty acyl-CoA reductase C-terminal" evidence="11">
    <location>
        <begin position="376"/>
        <end position="468"/>
    </location>
</feature>
<evidence type="ECO:0000259" key="11">
    <source>
        <dbReference type="Pfam" id="PF03015"/>
    </source>
</evidence>
<feature type="domain" description="Thioester reductase (TE)" evidence="12">
    <location>
        <begin position="35"/>
        <end position="305"/>
    </location>
</feature>
<keyword evidence="5 10" id="KW-0521">NADP</keyword>
<keyword evidence="7 10" id="KW-0443">Lipid metabolism</keyword>
<evidence type="ECO:0000313" key="14">
    <source>
        <dbReference type="Proteomes" id="UP001431783"/>
    </source>
</evidence>
<dbReference type="GO" id="GO:0080019">
    <property type="term" value="F:alcohol-forming very long-chain fatty acyl-CoA reductase activity"/>
    <property type="evidence" value="ECO:0007669"/>
    <property type="project" value="InterPro"/>
</dbReference>
<dbReference type="PANTHER" id="PTHR11011">
    <property type="entry name" value="MALE STERILITY PROTEIN 2-RELATED"/>
    <property type="match status" value="1"/>
</dbReference>
<comment type="subcellular location">
    <subcellularLocation>
        <location evidence="1">Membrane</location>
        <topology evidence="1">Multi-pass membrane protein</topology>
    </subcellularLocation>
</comment>
<dbReference type="InterPro" id="IPR026055">
    <property type="entry name" value="FAR"/>
</dbReference>
<protein>
    <recommendedName>
        <fullName evidence="10">Fatty acyl-CoA reductase</fullName>
        <ecNumber evidence="10">1.2.1.84</ecNumber>
    </recommendedName>
</protein>
<dbReference type="EMBL" id="JARQZJ010000100">
    <property type="protein sequence ID" value="KAK9886421.1"/>
    <property type="molecule type" value="Genomic_DNA"/>
</dbReference>
<dbReference type="GO" id="GO:0102965">
    <property type="term" value="F:alcohol-forming long-chain fatty acyl-CoA reductase activity"/>
    <property type="evidence" value="ECO:0007669"/>
    <property type="project" value="UniProtKB-EC"/>
</dbReference>
<evidence type="ECO:0000256" key="2">
    <source>
        <dbReference type="ARBA" id="ARBA00005928"/>
    </source>
</evidence>
<keyword evidence="8" id="KW-0472">Membrane</keyword>
<dbReference type="GO" id="GO:0035336">
    <property type="term" value="P:long-chain fatty-acyl-CoA metabolic process"/>
    <property type="evidence" value="ECO:0007669"/>
    <property type="project" value="TreeGrafter"/>
</dbReference>
<accession>A0AAW1USA2</accession>
<keyword evidence="14" id="KW-1185">Reference proteome</keyword>